<accession>N0B093</accession>
<keyword evidence="3" id="KW-1185">Reference proteome</keyword>
<dbReference type="EMBL" id="CP005587">
    <property type="protein sequence ID" value="AGK56869.1"/>
    <property type="molecule type" value="Genomic_DNA"/>
</dbReference>
<dbReference type="Proteomes" id="UP000005952">
    <property type="component" value="Chromosome"/>
</dbReference>
<dbReference type="HOGENOM" id="CLU_885026_0_0_5"/>
<proteinExistence type="predicted"/>
<sequence length="391" mass="42377">MASNSGFTSAPAGLLSAKRTRQNRGGISQQRSAGMISSITAENENSYHATPRFLWVMLDKMAAAATIVMLSATVLSSSVTGDHEEGSAGNVALPPIASSWPNANETVASAYLSAPYYYRSDLHLKRPNGTDLTLKKMGWDGDTFYFPIDGGARVIRWAGSVGMMVDFMHNKAISRLGKGAHGRKIKNGTVEDVETTGTLKGKPAPSPLHLTDLLNRLEFTHGHNVLILSGLVRLSPLTPKIRPYLGLGFGVAVPHVETWFAGEPPEKRTNEYQYAGPAFQVLAGLELRVGRGSYYVEYKFVWSAIEAALTGGKSWSLKDLKSDWLPRWFVEPFSGLTEMPGDLWRQFTRWRTGATPAEGTIETTLTSHQIVIGGGYVWPASGPAVAGPTPP</sequence>
<evidence type="ECO:0000256" key="1">
    <source>
        <dbReference type="SAM" id="MobiDB-lite"/>
    </source>
</evidence>
<feature type="compositionally biased region" description="Polar residues" evidence="1">
    <location>
        <begin position="23"/>
        <end position="32"/>
    </location>
</feature>
<gene>
    <name evidence="2" type="ORF">HYPDE_25933</name>
</gene>
<dbReference type="KEGG" id="hdt:HYPDE_25933"/>
<dbReference type="STRING" id="670307.HYPDE_25933"/>
<protein>
    <submittedName>
        <fullName evidence="2">Lipid A oxidase</fullName>
    </submittedName>
</protein>
<evidence type="ECO:0000313" key="3">
    <source>
        <dbReference type="Proteomes" id="UP000005952"/>
    </source>
</evidence>
<feature type="region of interest" description="Disordered" evidence="1">
    <location>
        <begin position="1"/>
        <end position="32"/>
    </location>
</feature>
<dbReference type="AlphaFoldDB" id="N0B093"/>
<reference evidence="2 3" key="1">
    <citation type="journal article" date="2013" name="Genome Announc.">
        <title>Genome sequences for three denitrifying bacterial strains isolated from a uranium- and nitrate-contaminated subsurface environment.</title>
        <authorList>
            <person name="Venkatramanan R."/>
            <person name="Prakash O."/>
            <person name="Woyke T."/>
            <person name="Chain P."/>
            <person name="Goodwin L.A."/>
            <person name="Watson D."/>
            <person name="Brooks S."/>
            <person name="Kostka J.E."/>
            <person name="Green S.J."/>
        </authorList>
    </citation>
    <scope>NUCLEOTIDE SEQUENCE [LARGE SCALE GENOMIC DNA]</scope>
    <source>
        <strain evidence="2 3">1NES1</strain>
    </source>
</reference>
<dbReference type="eggNOG" id="COG3637">
    <property type="taxonomic scope" value="Bacteria"/>
</dbReference>
<name>N0B093_9HYPH</name>
<evidence type="ECO:0000313" key="2">
    <source>
        <dbReference type="EMBL" id="AGK56869.1"/>
    </source>
</evidence>
<organism evidence="2 3">
    <name type="scientific">Hyphomicrobium denitrificans 1NES1</name>
    <dbReference type="NCBI Taxonomy" id="670307"/>
    <lineage>
        <taxon>Bacteria</taxon>
        <taxon>Pseudomonadati</taxon>
        <taxon>Pseudomonadota</taxon>
        <taxon>Alphaproteobacteria</taxon>
        <taxon>Hyphomicrobiales</taxon>
        <taxon>Hyphomicrobiaceae</taxon>
        <taxon>Hyphomicrobium</taxon>
    </lineage>
</organism>